<reference evidence="2" key="1">
    <citation type="journal article" date="2019" name="Int. J. Syst. Evol. Microbiol.">
        <title>The Global Catalogue of Microorganisms (GCM) 10K type strain sequencing project: providing services to taxonomists for standard genome sequencing and annotation.</title>
        <authorList>
            <consortium name="The Broad Institute Genomics Platform"/>
            <consortium name="The Broad Institute Genome Sequencing Center for Infectious Disease"/>
            <person name="Wu L."/>
            <person name="Ma J."/>
        </authorList>
    </citation>
    <scope>NUCLEOTIDE SEQUENCE [LARGE SCALE GENOMIC DNA]</scope>
    <source>
        <strain evidence="2">CGMCC 1.15422</strain>
    </source>
</reference>
<name>A0ABQ1WS42_9FLAO</name>
<evidence type="ECO:0000313" key="1">
    <source>
        <dbReference type="EMBL" id="GGG43133.1"/>
    </source>
</evidence>
<protein>
    <submittedName>
        <fullName evidence="1">Thioredoxin</fullName>
    </submittedName>
</protein>
<keyword evidence="2" id="KW-1185">Reference proteome</keyword>
<dbReference type="SUPFAM" id="SSF52833">
    <property type="entry name" value="Thioredoxin-like"/>
    <property type="match status" value="1"/>
</dbReference>
<evidence type="ECO:0000313" key="2">
    <source>
        <dbReference type="Proteomes" id="UP000605733"/>
    </source>
</evidence>
<dbReference type="RefSeq" id="WP_011709291.1">
    <property type="nucleotide sequence ID" value="NZ_BMIX01000007.1"/>
</dbReference>
<dbReference type="EMBL" id="BMIX01000007">
    <property type="protein sequence ID" value="GGG43133.1"/>
    <property type="molecule type" value="Genomic_DNA"/>
</dbReference>
<gene>
    <name evidence="1" type="ORF">GCM10011532_28860</name>
</gene>
<comment type="caution">
    <text evidence="1">The sequence shown here is derived from an EMBL/GenBank/DDBJ whole genome shotgun (WGS) entry which is preliminary data.</text>
</comment>
<accession>A0ABQ1WS42</accession>
<proteinExistence type="predicted"/>
<sequence>MKEIIENSLKNAMEYSQYQLLFKQLVEKGRTTGEETDEKINYTKLNFSRSKRLDKTIKLSEKEKQCFKNIRENQTWLVITEPWCGDAAQSLPFFNKIAQISEKIALKIVLRDENPNLMDAFLTKGSRSIPKLIILNKEKEILNVWGPRSSAATKLVQDYLEEHGKIDDIVKTNLQLWYNQDKGKAILTELQELALYEKRTASI</sequence>
<dbReference type="Pfam" id="PF14595">
    <property type="entry name" value="Thioredoxin_9"/>
    <property type="match status" value="1"/>
</dbReference>
<dbReference type="Gene3D" id="3.40.30.10">
    <property type="entry name" value="Glutaredoxin"/>
    <property type="match status" value="1"/>
</dbReference>
<dbReference type="InterPro" id="IPR036249">
    <property type="entry name" value="Thioredoxin-like_sf"/>
</dbReference>
<dbReference type="Proteomes" id="UP000605733">
    <property type="component" value="Unassembled WGS sequence"/>
</dbReference>
<organism evidence="1 2">
    <name type="scientific">Christiangramia forsetii</name>
    <dbReference type="NCBI Taxonomy" id="411153"/>
    <lineage>
        <taxon>Bacteria</taxon>
        <taxon>Pseudomonadati</taxon>
        <taxon>Bacteroidota</taxon>
        <taxon>Flavobacteriia</taxon>
        <taxon>Flavobacteriales</taxon>
        <taxon>Flavobacteriaceae</taxon>
        <taxon>Christiangramia</taxon>
    </lineage>
</organism>